<reference evidence="1 2" key="1">
    <citation type="submission" date="2016-06" db="EMBL/GenBank/DDBJ databases">
        <title>Respiratory ammonification of nitrate coupled to the oxidation of elemental sulfur in deep-sea autotrophic thermophilic bacteria.</title>
        <authorList>
            <person name="Slobodkina G.B."/>
            <person name="Mardanov A.V."/>
            <person name="Ravin N.V."/>
            <person name="Frolova A.A."/>
            <person name="Viryasiv M.B."/>
            <person name="Chernyh N.A."/>
            <person name="Bonch-Osmolovskaya E.A."/>
            <person name="Slobodkin A.I."/>
        </authorList>
    </citation>
    <scope>NUCLEOTIDE SEQUENCE [LARGE SCALE GENOMIC DNA]</scope>
    <source>
        <strain evidence="1 2">S69</strain>
    </source>
</reference>
<dbReference type="AlphaFoldDB" id="A0A1B9F3X6"/>
<name>A0A1B9F3X6_9BACT</name>
<organism evidence="1 2">
    <name type="scientific">Dissulfuribacter thermophilus</name>
    <dbReference type="NCBI Taxonomy" id="1156395"/>
    <lineage>
        <taxon>Bacteria</taxon>
        <taxon>Pseudomonadati</taxon>
        <taxon>Thermodesulfobacteriota</taxon>
        <taxon>Dissulfuribacteria</taxon>
        <taxon>Dissulfuribacterales</taxon>
        <taxon>Dissulfuribacteraceae</taxon>
        <taxon>Dissulfuribacter</taxon>
    </lineage>
</organism>
<proteinExistence type="predicted"/>
<evidence type="ECO:0000313" key="1">
    <source>
        <dbReference type="EMBL" id="OCC14525.1"/>
    </source>
</evidence>
<comment type="caution">
    <text evidence="1">The sequence shown here is derived from an EMBL/GenBank/DDBJ whole genome shotgun (WGS) entry which is preliminary data.</text>
</comment>
<dbReference type="SUPFAM" id="SSF51726">
    <property type="entry name" value="UROD/MetE-like"/>
    <property type="match status" value="1"/>
</dbReference>
<dbReference type="Proteomes" id="UP000093080">
    <property type="component" value="Unassembled WGS sequence"/>
</dbReference>
<dbReference type="EMBL" id="MAGO01000011">
    <property type="protein sequence ID" value="OCC14525.1"/>
    <property type="molecule type" value="Genomic_DNA"/>
</dbReference>
<dbReference type="InterPro" id="IPR038071">
    <property type="entry name" value="UROD/MetE-like_sf"/>
</dbReference>
<dbReference type="Gene3D" id="3.20.20.210">
    <property type="match status" value="1"/>
</dbReference>
<sequence>MTMKSSTNFNPQAHATLIGSLPFEDHDNAQDVVLKYIDQIPIWVQLPCYPQERLLTQFTEGFPGLRQSDDTVYFDPNAEDFEAEFLQFFEEFLAVKEGAKSIEESVFALSKDRGKGFYCFLEKVRSMDPKPYALKGQITGPFTLLTGIKDKDGKFAFYNPQLREAIVQGLSLKAAFQAKKLKELSPHAIVFLDEPALAGFGSSTMVGISASEVQKDLKISIDAIHDEGALCGVHVCANTEWSLLLDPSLELDIISFDAFDYLDRFLIYKDKILNFIKKGGIIAWGFVPTQKEEEILSATPDSLMERYEEVLRELGITKEEFLNSSLITPSCGTGLLSKELSEKVLSLTRDLSQKIRDLS</sequence>
<dbReference type="STRING" id="1156395.DBT_2067"/>
<evidence type="ECO:0000313" key="2">
    <source>
        <dbReference type="Proteomes" id="UP000093080"/>
    </source>
</evidence>
<gene>
    <name evidence="1" type="ORF">DBT_2067</name>
</gene>
<protein>
    <recommendedName>
        <fullName evidence="3">Methionine synthase II (Cobalamin-independent)</fullName>
    </recommendedName>
</protein>
<evidence type="ECO:0008006" key="3">
    <source>
        <dbReference type="Google" id="ProtNLM"/>
    </source>
</evidence>
<accession>A0A1B9F3X6</accession>
<keyword evidence="2" id="KW-1185">Reference proteome</keyword>
<dbReference type="PATRIC" id="fig|1156395.6.peg.2091"/>